<evidence type="ECO:0000256" key="4">
    <source>
        <dbReference type="ARBA" id="ARBA00023136"/>
    </source>
</evidence>
<keyword evidence="2 5" id="KW-0812">Transmembrane</keyword>
<keyword evidence="4 5" id="KW-0472">Membrane</keyword>
<feature type="transmembrane region" description="Helical" evidence="5">
    <location>
        <begin position="6"/>
        <end position="31"/>
    </location>
</feature>
<dbReference type="GO" id="GO:0016020">
    <property type="term" value="C:membrane"/>
    <property type="evidence" value="ECO:0007669"/>
    <property type="project" value="UniProtKB-SubCell"/>
</dbReference>
<evidence type="ECO:0000256" key="5">
    <source>
        <dbReference type="SAM" id="Phobius"/>
    </source>
</evidence>
<accession>A0A3E0VAG0</accession>
<evidence type="ECO:0008006" key="8">
    <source>
        <dbReference type="Google" id="ProtNLM"/>
    </source>
</evidence>
<name>A0A3E0VAG0_9MICO</name>
<feature type="transmembrane region" description="Helical" evidence="5">
    <location>
        <begin position="167"/>
        <end position="190"/>
    </location>
</feature>
<comment type="subcellular location">
    <subcellularLocation>
        <location evidence="1">Membrane</location>
        <topology evidence="1">Multi-pass membrane protein</topology>
    </subcellularLocation>
</comment>
<feature type="transmembrane region" description="Helical" evidence="5">
    <location>
        <begin position="109"/>
        <end position="130"/>
    </location>
</feature>
<gene>
    <name evidence="6" type="ORF">B7R54_18955</name>
</gene>
<feature type="transmembrane region" description="Helical" evidence="5">
    <location>
        <begin position="225"/>
        <end position="244"/>
    </location>
</feature>
<keyword evidence="3 5" id="KW-1133">Transmembrane helix</keyword>
<evidence type="ECO:0000256" key="1">
    <source>
        <dbReference type="ARBA" id="ARBA00004141"/>
    </source>
</evidence>
<dbReference type="OrthoDB" id="1145132at2"/>
<dbReference type="AlphaFoldDB" id="A0A3E0VAG0"/>
<dbReference type="InterPro" id="IPR003689">
    <property type="entry name" value="ZIP"/>
</dbReference>
<proteinExistence type="predicted"/>
<evidence type="ECO:0000256" key="3">
    <source>
        <dbReference type="ARBA" id="ARBA00022989"/>
    </source>
</evidence>
<dbReference type="GO" id="GO:0046873">
    <property type="term" value="F:metal ion transmembrane transporter activity"/>
    <property type="evidence" value="ECO:0007669"/>
    <property type="project" value="InterPro"/>
</dbReference>
<dbReference type="EMBL" id="NBWZ01000002">
    <property type="protein sequence ID" value="RFA06458.1"/>
    <property type="molecule type" value="Genomic_DNA"/>
</dbReference>
<evidence type="ECO:0000256" key="2">
    <source>
        <dbReference type="ARBA" id="ARBA00022692"/>
    </source>
</evidence>
<dbReference type="Proteomes" id="UP000256486">
    <property type="component" value="Unassembled WGS sequence"/>
</dbReference>
<keyword evidence="7" id="KW-1185">Reference proteome</keyword>
<comment type="caution">
    <text evidence="6">The sequence shown here is derived from an EMBL/GenBank/DDBJ whole genome shotgun (WGS) entry which is preliminary data.</text>
</comment>
<feature type="transmembrane region" description="Helical" evidence="5">
    <location>
        <begin position="136"/>
        <end position="155"/>
    </location>
</feature>
<feature type="transmembrane region" description="Helical" evidence="5">
    <location>
        <begin position="68"/>
        <end position="88"/>
    </location>
</feature>
<protein>
    <recommendedName>
        <fullName evidence="8">ZIP family metal transporter</fullName>
    </recommendedName>
</protein>
<sequence length="246" mass="24992">MSDAAAAAVQAASLVAFPIGAAIVGSVVAVIRPPGPRLSSAIQHFAAGVVLSALAGEVLPDLRNEGRLAWAVTGFIAGTAVMLALGAVGRSLERRRDLSTSRSRLPTGLLIAVGIDLLLDGLLVGLGTSLGDKQGLILTIALSIEILFIGLSVTTRLTEAGFSKTRSVTISTALGLTTGVGAIGGAILLVGATPEVLALVLAFGAAALLYLVVEELLIEAHEQAETILISAMFFLGFLTIYVLAAL</sequence>
<feature type="transmembrane region" description="Helical" evidence="5">
    <location>
        <begin position="196"/>
        <end position="213"/>
    </location>
</feature>
<evidence type="ECO:0000313" key="7">
    <source>
        <dbReference type="Proteomes" id="UP000256486"/>
    </source>
</evidence>
<reference evidence="6 7" key="1">
    <citation type="submission" date="2017-04" db="EMBL/GenBank/DDBJ databases">
        <title>Comparative genome analysis of Subtercola boreus.</title>
        <authorList>
            <person name="Cho Y.-J."/>
            <person name="Cho A."/>
            <person name="Kim O.-S."/>
            <person name="Lee J.-I."/>
        </authorList>
    </citation>
    <scope>NUCLEOTIDE SEQUENCE [LARGE SCALE GENOMIC DNA]</scope>
    <source>
        <strain evidence="6 7">K300</strain>
    </source>
</reference>
<dbReference type="Pfam" id="PF02535">
    <property type="entry name" value="Zip"/>
    <property type="match status" value="1"/>
</dbReference>
<organism evidence="6 7">
    <name type="scientific">Subtercola boreus</name>
    <dbReference type="NCBI Taxonomy" id="120213"/>
    <lineage>
        <taxon>Bacteria</taxon>
        <taxon>Bacillati</taxon>
        <taxon>Actinomycetota</taxon>
        <taxon>Actinomycetes</taxon>
        <taxon>Micrococcales</taxon>
        <taxon>Microbacteriaceae</taxon>
        <taxon>Subtercola</taxon>
    </lineage>
</organism>
<evidence type="ECO:0000313" key="6">
    <source>
        <dbReference type="EMBL" id="RFA06458.1"/>
    </source>
</evidence>